<dbReference type="SUPFAM" id="SSF51182">
    <property type="entry name" value="RmlC-like cupins"/>
    <property type="match status" value="1"/>
</dbReference>
<feature type="domain" description="Cupin type-2" evidence="1">
    <location>
        <begin position="49"/>
        <end position="112"/>
    </location>
</feature>
<dbReference type="SMR" id="Q13HN3"/>
<dbReference type="CDD" id="cd06980">
    <property type="entry name" value="cupin_bxe_c0505"/>
    <property type="match status" value="1"/>
</dbReference>
<evidence type="ECO:0007829" key="4">
    <source>
        <dbReference type="PDB" id="2O8Q"/>
    </source>
</evidence>
<evidence type="ECO:0000313" key="3">
    <source>
        <dbReference type="Proteomes" id="UP000001817"/>
    </source>
</evidence>
<name>Q13HN3_PARXL</name>
<protein>
    <recommendedName>
        <fullName evidence="1">Cupin type-2 domain-containing protein</fullName>
    </recommendedName>
</protein>
<dbReference type="RefSeq" id="WP_011493662.1">
    <property type="nucleotide sequence ID" value="NC_007953.1"/>
</dbReference>
<dbReference type="PDBsum" id="2O8Q"/>
<dbReference type="DNASU" id="4010019"/>
<proteinExistence type="evidence at protein level"/>
<dbReference type="Proteomes" id="UP000001817">
    <property type="component" value="Chromosome 3"/>
</dbReference>
<dbReference type="KEGG" id="bxe:Bxe_C0505"/>
<dbReference type="InterPro" id="IPR014710">
    <property type="entry name" value="RmlC-like_jellyroll"/>
</dbReference>
<gene>
    <name evidence="2" type="ORF">Bxe_C0505</name>
</gene>
<dbReference type="InterPro" id="IPR011051">
    <property type="entry name" value="RmlC_Cupin_sf"/>
</dbReference>
<reference evidence="4" key="2">
    <citation type="submission" date="2006-12" db="PDB data bank">
        <title>Crystal structure of hypothetical protein (YP_555756.1) from Burkholderia xenovorans LB400 at 1.55 A resolution.</title>
        <authorList>
            <consortium name="Joint Center for Structural Genomics (JCSG)"/>
        </authorList>
    </citation>
    <scope>X-RAY CRYSTALLOGRAPHY (1.55 ANGSTROMS)</scope>
</reference>
<sequence>MKLQTTIQHEPKDGSGFDRGLREFFEYRDTGVNEATGGMFGAHVIRAIPGKEAKPTWHTHTVGFQLFYVLRGWVEFEYEDIGAVMLEAGGSAFQPPGVRHRELRHSDDLEVLEIVSPAGFATSVVDLEEARKP</sequence>
<dbReference type="KEGG" id="bxb:DR64_7941"/>
<evidence type="ECO:0000259" key="1">
    <source>
        <dbReference type="Pfam" id="PF07883"/>
    </source>
</evidence>
<dbReference type="PDB" id="2O8Q">
    <property type="method" value="X-ray"/>
    <property type="resolution" value="1.55 A"/>
    <property type="chains" value="A/B=1-133"/>
</dbReference>
<dbReference type="EMBL" id="CP000272">
    <property type="protein sequence ID" value="ABE36406.1"/>
    <property type="molecule type" value="Genomic_DNA"/>
</dbReference>
<dbReference type="AlphaFoldDB" id="Q13HN3"/>
<dbReference type="PATRIC" id="fig|266265.5.peg.8264"/>
<dbReference type="STRING" id="266265.Bxe_C0505"/>
<accession>Q13HN3</accession>
<organism evidence="2 3">
    <name type="scientific">Paraburkholderia xenovorans (strain LB400)</name>
    <dbReference type="NCBI Taxonomy" id="266265"/>
    <lineage>
        <taxon>Bacteria</taxon>
        <taxon>Pseudomonadati</taxon>
        <taxon>Pseudomonadota</taxon>
        <taxon>Betaproteobacteria</taxon>
        <taxon>Burkholderiales</taxon>
        <taxon>Burkholderiaceae</taxon>
        <taxon>Paraburkholderia</taxon>
    </lineage>
</organism>
<dbReference type="InterPro" id="IPR013096">
    <property type="entry name" value="Cupin_2"/>
</dbReference>
<dbReference type="Pfam" id="PF07883">
    <property type="entry name" value="Cupin_2"/>
    <property type="match status" value="1"/>
</dbReference>
<keyword evidence="4" id="KW-0002">3D-structure</keyword>
<evidence type="ECO:0000313" key="2">
    <source>
        <dbReference type="EMBL" id="ABE36406.1"/>
    </source>
</evidence>
<reference evidence="2 3" key="1">
    <citation type="journal article" date="2006" name="Proc. Natl. Acad. Sci. U.S.A.">
        <title>Burkholderia xenovorans LB400 harbors a multi-replicon, 9.73-Mbp genome shaped for versatility.</title>
        <authorList>
            <person name="Chain P.S."/>
            <person name="Denef V.J."/>
            <person name="Konstantinidis K.T."/>
            <person name="Vergez L.M."/>
            <person name="Agullo L."/>
            <person name="Reyes V.L."/>
            <person name="Hauser L."/>
            <person name="Cordova M."/>
            <person name="Gomez L."/>
            <person name="Gonzalez M."/>
            <person name="Land M."/>
            <person name="Lao V."/>
            <person name="Larimer F."/>
            <person name="LiPuma J.J."/>
            <person name="Mahenthiralingam E."/>
            <person name="Malfatti S.A."/>
            <person name="Marx C.J."/>
            <person name="Parnell J.J."/>
            <person name="Ramette A."/>
            <person name="Richardson P."/>
            <person name="Seeger M."/>
            <person name="Smith D."/>
            <person name="Spilker T."/>
            <person name="Sul W.J."/>
            <person name="Tsoi T.V."/>
            <person name="Ulrich L.E."/>
            <person name="Zhulin I.B."/>
            <person name="Tiedje J.M."/>
        </authorList>
    </citation>
    <scope>NUCLEOTIDE SEQUENCE [LARGE SCALE GENOMIC DNA]</scope>
    <source>
        <strain evidence="2 3">LB400</strain>
    </source>
</reference>
<dbReference type="OrthoDB" id="6920500at2"/>
<dbReference type="Gene3D" id="2.60.120.10">
    <property type="entry name" value="Jelly Rolls"/>
    <property type="match status" value="1"/>
</dbReference>
<dbReference type="eggNOG" id="COG1917">
    <property type="taxonomic scope" value="Bacteria"/>
</dbReference>
<keyword evidence="3" id="KW-1185">Reference proteome</keyword>
<dbReference type="EvolutionaryTrace" id="Q13HN3"/>